<evidence type="ECO:0000313" key="1">
    <source>
        <dbReference type="EMBL" id="CCW36271.1"/>
    </source>
</evidence>
<sequence>MRKVMGTLMGIGLAFVLVGCGGLGTGPNTTSRVRLLNALIGGPSGGVNIVQRGMPVNTQPLLYGQILPSANGGISAYYTVVSGGDAITGTGVNTDVYAAPAVSGTPLAPEASFLLSPHTPGQSDGTYTIIVAGIVGQTGAEGPTLFRAIDNVPSISYGTTNAYLRVINLAPDTAGTAGITLLNNGLPIQGLTNISYGTPSSSSNYVPLSVVAGSTFDFSVVAAGSNTPIPTQSDISHVTLQAGHAYTMFFIGEVNPINGAPHFDVILTEDQ</sequence>
<dbReference type="RefSeq" id="WP_016483783.1">
    <property type="nucleotide sequence ID" value="NC_021487.1"/>
</dbReference>
<dbReference type="Proteomes" id="UP000014227">
    <property type="component" value="Chromosome I"/>
</dbReference>
<evidence type="ECO:0008006" key="3">
    <source>
        <dbReference type="Google" id="ProtNLM"/>
    </source>
</evidence>
<name>S0EWY6_CHTCT</name>
<gene>
    <name evidence="1" type="ORF">CCALI_02473</name>
</gene>
<dbReference type="AlphaFoldDB" id="S0EWY6"/>
<protein>
    <recommendedName>
        <fullName evidence="3">DUF4397 domain-containing protein</fullName>
    </recommendedName>
</protein>
<evidence type="ECO:0000313" key="2">
    <source>
        <dbReference type="Proteomes" id="UP000014227"/>
    </source>
</evidence>
<keyword evidence="2" id="KW-1185">Reference proteome</keyword>
<dbReference type="PATRIC" id="fig|1303518.3.peg.2570"/>
<dbReference type="InParanoid" id="S0EWY6"/>
<proteinExistence type="predicted"/>
<dbReference type="EMBL" id="HF951689">
    <property type="protein sequence ID" value="CCW36271.1"/>
    <property type="molecule type" value="Genomic_DNA"/>
</dbReference>
<dbReference type="STRING" id="454171.CP488_01616"/>
<dbReference type="PROSITE" id="PS51257">
    <property type="entry name" value="PROKAR_LIPOPROTEIN"/>
    <property type="match status" value="1"/>
</dbReference>
<dbReference type="HOGENOM" id="CLU_1025637_0_0_0"/>
<reference evidence="2" key="1">
    <citation type="submission" date="2013-03" db="EMBL/GenBank/DDBJ databases">
        <title>Genome sequence of Chthonomonas calidirosea, the first sequenced genome from the Armatimonadetes phylum (formally candidate division OP10).</title>
        <authorList>
            <person name="Lee K.C.Y."/>
            <person name="Morgan X.C."/>
            <person name="Dunfield P.F."/>
            <person name="Tamas I."/>
            <person name="Houghton K.M."/>
            <person name="Vyssotski M."/>
            <person name="Ryan J.L.J."/>
            <person name="Lagutin K."/>
            <person name="McDonald I.R."/>
            <person name="Stott M.B."/>
        </authorList>
    </citation>
    <scope>NUCLEOTIDE SEQUENCE [LARGE SCALE GENOMIC DNA]</scope>
    <source>
        <strain evidence="2">DSM 23976 / ICMP 18418 / T49</strain>
    </source>
</reference>
<accession>S0EWY6</accession>
<organism evidence="1 2">
    <name type="scientific">Chthonomonas calidirosea (strain DSM 23976 / ICMP 18418 / T49)</name>
    <dbReference type="NCBI Taxonomy" id="1303518"/>
    <lineage>
        <taxon>Bacteria</taxon>
        <taxon>Bacillati</taxon>
        <taxon>Armatimonadota</taxon>
        <taxon>Chthonomonadia</taxon>
        <taxon>Chthonomonadales</taxon>
        <taxon>Chthonomonadaceae</taxon>
        <taxon>Chthonomonas</taxon>
    </lineage>
</organism>
<dbReference type="KEGG" id="ccz:CCALI_02473"/>